<dbReference type="GeneID" id="20324312"/>
<dbReference type="KEGG" id="ovi:T265_10144"/>
<proteinExistence type="predicted"/>
<accession>A0A074Z3H7</accession>
<dbReference type="AlphaFoldDB" id="A0A074Z3H7"/>
<sequence length="134" mass="14738">MTSQSVPNFFRLIENNHWNLFILLLSQGSLAYGTSLSQAKYQKLPGAILREDNIIINLDKGVPLGSVPTLAGVVRVPLKEYHSSFVSFAGVMHTVQLQVCLEPAAAKQTPHATLFDENFDDHPVGVSLFHYTAS</sequence>
<evidence type="ECO:0000313" key="1">
    <source>
        <dbReference type="EMBL" id="KER21578.1"/>
    </source>
</evidence>
<dbReference type="CTD" id="20324312"/>
<reference evidence="1 2" key="1">
    <citation type="submission" date="2013-11" db="EMBL/GenBank/DDBJ databases">
        <title>Opisthorchis viverrini - life in the bile duct.</title>
        <authorList>
            <person name="Young N.D."/>
            <person name="Nagarajan N."/>
            <person name="Lin S.J."/>
            <person name="Korhonen P.K."/>
            <person name="Jex A.R."/>
            <person name="Hall R.S."/>
            <person name="Safavi-Hemami H."/>
            <person name="Kaewkong W."/>
            <person name="Bertrand D."/>
            <person name="Gao S."/>
            <person name="Seet Q."/>
            <person name="Wongkham S."/>
            <person name="Teh B.T."/>
            <person name="Wongkham C."/>
            <person name="Intapan P.M."/>
            <person name="Maleewong W."/>
            <person name="Yang X."/>
            <person name="Hu M."/>
            <person name="Wang Z."/>
            <person name="Hofmann A."/>
            <person name="Sternberg P.W."/>
            <person name="Tan P."/>
            <person name="Wang J."/>
            <person name="Gasser R.B."/>
        </authorList>
    </citation>
    <scope>NUCLEOTIDE SEQUENCE [LARGE SCALE GENOMIC DNA]</scope>
</reference>
<organism evidence="1 2">
    <name type="scientific">Opisthorchis viverrini</name>
    <name type="common">Southeast Asian liver fluke</name>
    <dbReference type="NCBI Taxonomy" id="6198"/>
    <lineage>
        <taxon>Eukaryota</taxon>
        <taxon>Metazoa</taxon>
        <taxon>Spiralia</taxon>
        <taxon>Lophotrochozoa</taxon>
        <taxon>Platyhelminthes</taxon>
        <taxon>Trematoda</taxon>
        <taxon>Digenea</taxon>
        <taxon>Opisthorchiida</taxon>
        <taxon>Opisthorchiata</taxon>
        <taxon>Opisthorchiidae</taxon>
        <taxon>Opisthorchis</taxon>
    </lineage>
</organism>
<keyword evidence="2" id="KW-1185">Reference proteome</keyword>
<gene>
    <name evidence="1" type="ORF">T265_10144</name>
</gene>
<evidence type="ECO:0000313" key="2">
    <source>
        <dbReference type="Proteomes" id="UP000054324"/>
    </source>
</evidence>
<dbReference type="EMBL" id="KL596957">
    <property type="protein sequence ID" value="KER21578.1"/>
    <property type="molecule type" value="Genomic_DNA"/>
</dbReference>
<dbReference type="Proteomes" id="UP000054324">
    <property type="component" value="Unassembled WGS sequence"/>
</dbReference>
<protein>
    <submittedName>
        <fullName evidence="1">Uncharacterized protein</fullName>
    </submittedName>
</protein>
<name>A0A074Z3H7_OPIVI</name>
<dbReference type="RefSeq" id="XP_009174687.1">
    <property type="nucleotide sequence ID" value="XM_009176423.1"/>
</dbReference>